<dbReference type="InterPro" id="IPR019734">
    <property type="entry name" value="TPR_rpt"/>
</dbReference>
<dbReference type="SMART" id="SM00028">
    <property type="entry name" value="TPR"/>
    <property type="match status" value="4"/>
</dbReference>
<dbReference type="AlphaFoldDB" id="A0AAV7DY17"/>
<gene>
    <name evidence="6" type="ORF">H6P81_017033</name>
</gene>
<dbReference type="InterPro" id="IPR011990">
    <property type="entry name" value="TPR-like_helical_dom_sf"/>
</dbReference>
<keyword evidence="4" id="KW-0802">TPR repeat</keyword>
<dbReference type="PROSITE" id="PS50280">
    <property type="entry name" value="SET"/>
    <property type="match status" value="1"/>
</dbReference>
<dbReference type="InterPro" id="IPR046341">
    <property type="entry name" value="SET_dom_sf"/>
</dbReference>
<dbReference type="InterPro" id="IPR001214">
    <property type="entry name" value="SET_dom"/>
</dbReference>
<keyword evidence="2" id="KW-0863">Zinc-finger</keyword>
<proteinExistence type="predicted"/>
<dbReference type="PANTHER" id="PTHR47337">
    <property type="entry name" value="TETRATRICOPEPTIDE REPEAT (TPR)-LIKE SUPERFAMILY PROTEIN"/>
    <property type="match status" value="1"/>
</dbReference>
<comment type="caution">
    <text evidence="6">The sequence shown here is derived from an EMBL/GenBank/DDBJ whole genome shotgun (WGS) entry which is preliminary data.</text>
</comment>
<evidence type="ECO:0000256" key="3">
    <source>
        <dbReference type="ARBA" id="ARBA00022833"/>
    </source>
</evidence>
<evidence type="ECO:0000259" key="5">
    <source>
        <dbReference type="PROSITE" id="PS50280"/>
    </source>
</evidence>
<dbReference type="SUPFAM" id="SSF82199">
    <property type="entry name" value="SET domain"/>
    <property type="match status" value="1"/>
</dbReference>
<name>A0AAV7DY17_ARIFI</name>
<dbReference type="EMBL" id="JAINDJ010000007">
    <property type="protein sequence ID" value="KAG9441179.1"/>
    <property type="molecule type" value="Genomic_DNA"/>
</dbReference>
<feature type="domain" description="SET" evidence="5">
    <location>
        <begin position="217"/>
        <end position="514"/>
    </location>
</feature>
<keyword evidence="3" id="KW-0862">Zinc</keyword>
<organism evidence="6 7">
    <name type="scientific">Aristolochia fimbriata</name>
    <name type="common">White veined hardy Dutchman's pipe vine</name>
    <dbReference type="NCBI Taxonomy" id="158543"/>
    <lineage>
        <taxon>Eukaryota</taxon>
        <taxon>Viridiplantae</taxon>
        <taxon>Streptophyta</taxon>
        <taxon>Embryophyta</taxon>
        <taxon>Tracheophyta</taxon>
        <taxon>Spermatophyta</taxon>
        <taxon>Magnoliopsida</taxon>
        <taxon>Magnoliidae</taxon>
        <taxon>Piperales</taxon>
        <taxon>Aristolochiaceae</taxon>
        <taxon>Aristolochia</taxon>
    </lineage>
</organism>
<dbReference type="SUPFAM" id="SSF48452">
    <property type="entry name" value="TPR-like"/>
    <property type="match status" value="1"/>
</dbReference>
<dbReference type="Proteomes" id="UP000825729">
    <property type="component" value="Unassembled WGS sequence"/>
</dbReference>
<dbReference type="PROSITE" id="PS50005">
    <property type="entry name" value="TPR"/>
    <property type="match status" value="2"/>
</dbReference>
<reference evidence="6 7" key="1">
    <citation type="submission" date="2021-07" db="EMBL/GenBank/DDBJ databases">
        <title>The Aristolochia fimbriata genome: insights into angiosperm evolution, floral development and chemical biosynthesis.</title>
        <authorList>
            <person name="Jiao Y."/>
        </authorList>
    </citation>
    <scope>NUCLEOTIDE SEQUENCE [LARGE SCALE GENOMIC DNA]</scope>
    <source>
        <strain evidence="6">IBCAS-2021</strain>
        <tissue evidence="6">Leaf</tissue>
    </source>
</reference>
<dbReference type="InterPro" id="IPR002893">
    <property type="entry name" value="Znf_MYND"/>
</dbReference>
<dbReference type="Gene3D" id="1.25.40.10">
    <property type="entry name" value="Tetratricopeptide repeat domain"/>
    <property type="match status" value="2"/>
</dbReference>
<protein>
    <recommendedName>
        <fullName evidence="5">SET domain-containing protein</fullName>
    </recommendedName>
</protein>
<accession>A0AAV7DY17</accession>
<dbReference type="Gene3D" id="2.170.270.10">
    <property type="entry name" value="SET domain"/>
    <property type="match status" value="1"/>
</dbReference>
<feature type="repeat" description="TPR" evidence="4">
    <location>
        <begin position="140"/>
        <end position="173"/>
    </location>
</feature>
<evidence type="ECO:0000256" key="4">
    <source>
        <dbReference type="PROSITE-ProRule" id="PRU00339"/>
    </source>
</evidence>
<evidence type="ECO:0000256" key="1">
    <source>
        <dbReference type="ARBA" id="ARBA00022723"/>
    </source>
</evidence>
<feature type="repeat" description="TPR" evidence="4">
    <location>
        <begin position="63"/>
        <end position="96"/>
    </location>
</feature>
<evidence type="ECO:0000256" key="2">
    <source>
        <dbReference type="ARBA" id="ARBA00022771"/>
    </source>
</evidence>
<evidence type="ECO:0000313" key="7">
    <source>
        <dbReference type="Proteomes" id="UP000825729"/>
    </source>
</evidence>
<dbReference type="Pfam" id="PF01753">
    <property type="entry name" value="zf-MYND"/>
    <property type="match status" value="1"/>
</dbReference>
<evidence type="ECO:0000313" key="6">
    <source>
        <dbReference type="EMBL" id="KAG9441179.1"/>
    </source>
</evidence>
<keyword evidence="7" id="KW-1185">Reference proteome</keyword>
<sequence>MEELKSLIPNELKLLVYESTPETVNSSCSSLIDHFLTLPQFRRVVRELTDKEMSLCGKNTKTALDFKRNGNECFSSGEFAKAVSFYTQALRFAPMNVENVDKKMLASVYMNRATSMHKMGLSEECIRDCNRAIVLSPCYSKAWYRRGQANASLGNCDDAIHNLNVALSMETSSSGKTQIKGEIASMLNHCNSGIERCSLNSKDLEKDVGSCVDASKVNLKCVTTPEKGRGMISLDDIPPSSLIYSEEPYASVILKPCRETHCHFCFVELPMDTVPCSSCTISLYCSANCQEQGRGNQSADNHVKVTEHENLSADAQNYINKVILGSKKNSPHVGGSSEHMHECGGVNWPVVLPPEIILAGRVLVKFMETKRCSVEGLEPEESLDLVHNYALVPGERKLEFHIYAVVLSYCLEQSCGSQFPFCGASASKLIILISQIKINSMAIVRMKSSDVYAAKRASMTDIEQVRVGQAIYLKGSLFNHSCKPNIHSYFLDRTLFIRSIEFVQTASSLEMSYGPQVGQCSREERQQLLQEQYSFKCNCSACSELNFPDLVIHAFRCVKPNCYGTVLDTNSLKDMKFPQMAHKQEREAMNQVARILLEQTTGLCGAGPGSCLTCGSLCNLESSHSATKKAKSNLKRFQDAIVSRKFSSTLISDALKSLDLLRSGMHPYSKDVAQAEDNLAEAFCLIGEVQAALHHCQASIQILEKLYHVNHIVLGNEIMKLASIQLSLNNHTSAKNSLDRLYAILQLHYGSHIMKVLPYAENLRKEAEICVVSRDPTLEDKAR</sequence>
<dbReference type="PANTHER" id="PTHR47337:SF1">
    <property type="entry name" value="TETRATRICOPEPTIDE REPEAT (TPR)-LIKE SUPERFAMILY PROTEIN"/>
    <property type="match status" value="1"/>
</dbReference>
<keyword evidence="1" id="KW-0479">Metal-binding</keyword>